<dbReference type="SFLD" id="SFLDS00029">
    <property type="entry name" value="Radical_SAM"/>
    <property type="match status" value="1"/>
</dbReference>
<evidence type="ECO:0000256" key="9">
    <source>
        <dbReference type="ARBA" id="ARBA00023239"/>
    </source>
</evidence>
<dbReference type="InterPro" id="IPR034405">
    <property type="entry name" value="F420"/>
</dbReference>
<dbReference type="InterPro" id="IPR058240">
    <property type="entry name" value="rSAM_sf"/>
</dbReference>
<dbReference type="InterPro" id="IPR019939">
    <property type="entry name" value="CofG_family"/>
</dbReference>
<keyword evidence="6" id="KW-0479">Metal-binding</keyword>
<evidence type="ECO:0000256" key="3">
    <source>
        <dbReference type="ARBA" id="ARBA00012126"/>
    </source>
</evidence>
<dbReference type="PANTHER" id="PTHR43076:SF15">
    <property type="entry name" value="7,8-DIDEMETHYL-8-HYDROXY-5-DEAZARIBOFLAVIN SYNTHASE"/>
    <property type="match status" value="1"/>
</dbReference>
<dbReference type="AlphaFoldDB" id="A0A839IKQ4"/>
<evidence type="ECO:0000256" key="6">
    <source>
        <dbReference type="ARBA" id="ARBA00022723"/>
    </source>
</evidence>
<dbReference type="PANTHER" id="PTHR43076">
    <property type="entry name" value="FO SYNTHASE (COFH)"/>
    <property type="match status" value="1"/>
</dbReference>
<comment type="catalytic activity">
    <reaction evidence="10">
        <text>5-amino-5-(4-hydroxybenzyl)-6-(D-ribitylimino)-5,6-dihydrouracil + S-adenosyl-L-methionine = 7,8-didemethyl-8-hydroxy-5-deazariboflavin + 5'-deoxyadenosine + L-methionine + NH4(+) + H(+)</text>
        <dbReference type="Rhea" id="RHEA:55204"/>
        <dbReference type="ChEBI" id="CHEBI:15378"/>
        <dbReference type="ChEBI" id="CHEBI:17319"/>
        <dbReference type="ChEBI" id="CHEBI:28938"/>
        <dbReference type="ChEBI" id="CHEBI:57844"/>
        <dbReference type="ChEBI" id="CHEBI:59789"/>
        <dbReference type="ChEBI" id="CHEBI:59904"/>
        <dbReference type="ChEBI" id="CHEBI:85936"/>
        <dbReference type="EC" id="4.3.1.32"/>
    </reaction>
</comment>
<dbReference type="SFLD" id="SFLDF00294">
    <property type="entry name" value="7_8-didemethyl-8-hydroxy-5-dea"/>
    <property type="match status" value="1"/>
</dbReference>
<organism evidence="12 13">
    <name type="scientific">Oceanospirillum sediminis</name>
    <dbReference type="NCBI Taxonomy" id="2760088"/>
    <lineage>
        <taxon>Bacteria</taxon>
        <taxon>Pseudomonadati</taxon>
        <taxon>Pseudomonadota</taxon>
        <taxon>Gammaproteobacteria</taxon>
        <taxon>Oceanospirillales</taxon>
        <taxon>Oceanospirillaceae</taxon>
        <taxon>Oceanospirillum</taxon>
    </lineage>
</organism>
<dbReference type="EC" id="4.3.1.32" evidence="3"/>
<dbReference type="SFLD" id="SFLDG01388">
    <property type="entry name" value="7_8-didemethyl-8-hydroxy-5-dea"/>
    <property type="match status" value="1"/>
</dbReference>
<evidence type="ECO:0000259" key="11">
    <source>
        <dbReference type="PROSITE" id="PS51918"/>
    </source>
</evidence>
<dbReference type="PROSITE" id="PS51918">
    <property type="entry name" value="RADICAL_SAM"/>
    <property type="match status" value="1"/>
</dbReference>
<evidence type="ECO:0000256" key="7">
    <source>
        <dbReference type="ARBA" id="ARBA00023004"/>
    </source>
</evidence>
<evidence type="ECO:0000256" key="10">
    <source>
        <dbReference type="ARBA" id="ARBA00048974"/>
    </source>
</evidence>
<evidence type="ECO:0000256" key="5">
    <source>
        <dbReference type="ARBA" id="ARBA00022691"/>
    </source>
</evidence>
<keyword evidence="9" id="KW-0456">Lyase</keyword>
<dbReference type="Gene3D" id="3.20.20.70">
    <property type="entry name" value="Aldolase class I"/>
    <property type="match status" value="1"/>
</dbReference>
<dbReference type="GO" id="GO:0051539">
    <property type="term" value="F:4 iron, 4 sulfur cluster binding"/>
    <property type="evidence" value="ECO:0007669"/>
    <property type="project" value="UniProtKB-KW"/>
</dbReference>
<dbReference type="SFLD" id="SFLDG01064">
    <property type="entry name" value="F420__menaquinone_cofactor_bio"/>
    <property type="match status" value="1"/>
</dbReference>
<gene>
    <name evidence="12" type="primary">cofG</name>
    <name evidence="12" type="ORF">H4O21_00460</name>
</gene>
<keyword evidence="4" id="KW-0004">4Fe-4S</keyword>
<dbReference type="RefSeq" id="WP_182806847.1">
    <property type="nucleotide sequence ID" value="NZ_JACJFM010000001.1"/>
</dbReference>
<dbReference type="SMART" id="SM00729">
    <property type="entry name" value="Elp3"/>
    <property type="match status" value="1"/>
</dbReference>
<comment type="cofactor">
    <cofactor evidence="1">
        <name>[4Fe-4S] cluster</name>
        <dbReference type="ChEBI" id="CHEBI:49883"/>
    </cofactor>
</comment>
<dbReference type="UniPathway" id="UPA00072"/>
<sequence>MLNIREAESYGRATGPDLFALCEQASAVRDDHWGHTLTYSRKVFIPLTNMCRDQCGYCTFVKAPDSPEAGYMTPGQVLETALQGEQAGCKEALFSLGERPEQRHDLARQWLEKLGARSTLDYLHDQCQNVLDNTRLLPHINAGALSKEELRQLKPVAASMGMMLENITLDLLKQGGAHHGCPDKTPKRRLATLEAAGQLDIAFTTGLLIGIGESWQDRIASLAAIREIHQQYGHIQEVIIQNFRAKPGTAMAGTQEPDLDEMKRTLAVARLMLPAEISLQAPPNLEAGYGAYISAGLNDWGGISPVTRDFINPERAWPQISSLDTACQGKGFELAERLTIYPRYQNNQQDQQSHQHYLSADLQQRVTQLNQSFFEQGRLVA</sequence>
<dbReference type="Pfam" id="PF04055">
    <property type="entry name" value="Radical_SAM"/>
    <property type="match status" value="1"/>
</dbReference>
<proteinExistence type="inferred from homology"/>
<keyword evidence="5" id="KW-0949">S-adenosyl-L-methionine</keyword>
<dbReference type="HAMAP" id="MF_01611">
    <property type="entry name" value="FO_synth_sub1"/>
    <property type="match status" value="1"/>
</dbReference>
<dbReference type="NCBIfam" id="NF004884">
    <property type="entry name" value="PRK06245.1"/>
    <property type="match status" value="1"/>
</dbReference>
<keyword evidence="13" id="KW-1185">Reference proteome</keyword>
<reference evidence="12 13" key="1">
    <citation type="submission" date="2020-08" db="EMBL/GenBank/DDBJ databases">
        <title>Oceanospirillum sp. nov. isolated from marine sediment.</title>
        <authorList>
            <person name="Ji X."/>
        </authorList>
    </citation>
    <scope>NUCLEOTIDE SEQUENCE [LARGE SCALE GENOMIC DNA]</scope>
    <source>
        <strain evidence="12 13">D5</strain>
    </source>
</reference>
<accession>A0A839IKQ4</accession>
<dbReference type="EMBL" id="JACJFM010000001">
    <property type="protein sequence ID" value="MBB1485089.1"/>
    <property type="molecule type" value="Genomic_DNA"/>
</dbReference>
<evidence type="ECO:0000256" key="8">
    <source>
        <dbReference type="ARBA" id="ARBA00023014"/>
    </source>
</evidence>
<dbReference type="GO" id="GO:0016765">
    <property type="term" value="F:transferase activity, transferring alkyl or aryl (other than methyl) groups"/>
    <property type="evidence" value="ECO:0007669"/>
    <property type="project" value="InterPro"/>
</dbReference>
<evidence type="ECO:0000256" key="1">
    <source>
        <dbReference type="ARBA" id="ARBA00001966"/>
    </source>
</evidence>
<dbReference type="InterPro" id="IPR006638">
    <property type="entry name" value="Elp3/MiaA/NifB-like_rSAM"/>
</dbReference>
<comment type="caution">
    <text evidence="12">The sequence shown here is derived from an EMBL/GenBank/DDBJ whole genome shotgun (WGS) entry which is preliminary data.</text>
</comment>
<dbReference type="NCBIfam" id="TIGR03550">
    <property type="entry name" value="F420_cofG"/>
    <property type="match status" value="1"/>
</dbReference>
<comment type="pathway">
    <text evidence="2">Cofactor biosynthesis; coenzyme F0 biosynthesis.</text>
</comment>
<dbReference type="SUPFAM" id="SSF102114">
    <property type="entry name" value="Radical SAM enzymes"/>
    <property type="match status" value="1"/>
</dbReference>
<dbReference type="GO" id="GO:0044689">
    <property type="term" value="F:7,8-didemethyl-8-hydroxy-5-deazariboflavin synthase activity"/>
    <property type="evidence" value="ECO:0007669"/>
    <property type="project" value="UniProtKB-EC"/>
</dbReference>
<protein>
    <recommendedName>
        <fullName evidence="3">7,8-didemethyl-8-hydroxy-5-deazariboflavin synthase</fullName>
        <ecNumber evidence="3">4.3.1.32</ecNumber>
    </recommendedName>
</protein>
<dbReference type="InterPro" id="IPR013785">
    <property type="entry name" value="Aldolase_TIM"/>
</dbReference>
<evidence type="ECO:0000256" key="4">
    <source>
        <dbReference type="ARBA" id="ARBA00022485"/>
    </source>
</evidence>
<dbReference type="CDD" id="cd01335">
    <property type="entry name" value="Radical_SAM"/>
    <property type="match status" value="1"/>
</dbReference>
<dbReference type="InterPro" id="IPR007197">
    <property type="entry name" value="rSAM"/>
</dbReference>
<keyword evidence="8" id="KW-0411">Iron-sulfur</keyword>
<evidence type="ECO:0000313" key="12">
    <source>
        <dbReference type="EMBL" id="MBB1485089.1"/>
    </source>
</evidence>
<keyword evidence="7" id="KW-0408">Iron</keyword>
<feature type="domain" description="Radical SAM core" evidence="11">
    <location>
        <begin position="37"/>
        <end position="284"/>
    </location>
</feature>
<dbReference type="GO" id="GO:0046872">
    <property type="term" value="F:metal ion binding"/>
    <property type="evidence" value="ECO:0007669"/>
    <property type="project" value="UniProtKB-KW"/>
</dbReference>
<evidence type="ECO:0000313" key="13">
    <source>
        <dbReference type="Proteomes" id="UP000565262"/>
    </source>
</evidence>
<evidence type="ECO:0000256" key="2">
    <source>
        <dbReference type="ARBA" id="ARBA00004712"/>
    </source>
</evidence>
<name>A0A839IKQ4_9GAMM</name>
<dbReference type="Proteomes" id="UP000565262">
    <property type="component" value="Unassembled WGS sequence"/>
</dbReference>